<keyword evidence="5" id="KW-1185">Reference proteome</keyword>
<evidence type="ECO:0000256" key="2">
    <source>
        <dbReference type="SAM" id="MobiDB-lite"/>
    </source>
</evidence>
<feature type="region of interest" description="Disordered" evidence="2">
    <location>
        <begin position="184"/>
        <end position="208"/>
    </location>
</feature>
<feature type="signal peptide" evidence="3">
    <location>
        <begin position="1"/>
        <end position="18"/>
    </location>
</feature>
<evidence type="ECO:0000256" key="1">
    <source>
        <dbReference type="PROSITE-ProRule" id="PRU00497"/>
    </source>
</evidence>
<dbReference type="EMBL" id="CADEPI010000010">
    <property type="protein sequence ID" value="CAB3363015.1"/>
    <property type="molecule type" value="Genomic_DNA"/>
</dbReference>
<keyword evidence="1" id="KW-0193">Cuticle</keyword>
<accession>A0A8S1C4N6</accession>
<dbReference type="AlphaFoldDB" id="A0A8S1C4N6"/>
<dbReference type="PROSITE" id="PS51155">
    <property type="entry name" value="CHIT_BIND_RR_2"/>
    <property type="match status" value="1"/>
</dbReference>
<dbReference type="GO" id="GO:0042302">
    <property type="term" value="F:structural constituent of cuticle"/>
    <property type="evidence" value="ECO:0007669"/>
    <property type="project" value="UniProtKB-UniRule"/>
</dbReference>
<gene>
    <name evidence="4" type="ORF">CLODIP_2_CD15429</name>
</gene>
<keyword evidence="3" id="KW-0732">Signal</keyword>
<dbReference type="Pfam" id="PF00379">
    <property type="entry name" value="Chitin_bind_4"/>
    <property type="match status" value="1"/>
</dbReference>
<sequence length="530" mass="56879">MAIFKVALIAVLAVAVAARPGDKDEKTSQPYEFEYEVSAAATPHSGGSSHQGHAEARVGDHSVGRYFVQLPEQGAHTRVSYTTDLWGFHPVVSYGSKQSSTRFAFGDRAIAALNANPGGPATINEPSTGSIAGNLPVSIDSAAKVGHADVSETLHTLAAAGNPPIPAQLERELNDAKFHLAAAQSAPPNPNRVPSMPPAPPSSGTPVAPVLATLRPVQQVQSSPPPPCISPSFIRPQFTNRPKFTSKARGASAGHPRAAEEGRPVVYTEFNSNNTSWPTSTLPIVVADLEHQVPVEVTKYVDRPVQVTKYVDRPVEVTKYVDRPVQVTKYVDRPVEVTKYVDRPVIKHVPVEKTVLVPGPTIEKHIPVPVTKVISVDRPVPHPVPHPVPYAQYVLNVPYQYGGAYGYGANYAGKIKSESYADAAYKLDGWRANVKNFNGLQTEAILKSGYGGASLRTESADLRGFKVSKTLLPAADYLPPVGPTKVTLTVEPHVHSVDSKGRTLCELQGSFKPPFVASKLLSTSYDDGTW</sequence>
<name>A0A8S1C4N6_9INSE</name>
<dbReference type="Proteomes" id="UP000494165">
    <property type="component" value="Unassembled WGS sequence"/>
</dbReference>
<dbReference type="OrthoDB" id="371494at2759"/>
<proteinExistence type="predicted"/>
<protein>
    <submittedName>
        <fullName evidence="4">Uncharacterized protein</fullName>
    </submittedName>
</protein>
<dbReference type="InterPro" id="IPR000618">
    <property type="entry name" value="Insect_cuticle"/>
</dbReference>
<reference evidence="4 5" key="1">
    <citation type="submission" date="2020-04" db="EMBL/GenBank/DDBJ databases">
        <authorList>
            <person name="Alioto T."/>
            <person name="Alioto T."/>
            <person name="Gomez Garrido J."/>
        </authorList>
    </citation>
    <scope>NUCLEOTIDE SEQUENCE [LARGE SCALE GENOMIC DNA]</scope>
</reference>
<organism evidence="4 5">
    <name type="scientific">Cloeon dipterum</name>
    <dbReference type="NCBI Taxonomy" id="197152"/>
    <lineage>
        <taxon>Eukaryota</taxon>
        <taxon>Metazoa</taxon>
        <taxon>Ecdysozoa</taxon>
        <taxon>Arthropoda</taxon>
        <taxon>Hexapoda</taxon>
        <taxon>Insecta</taxon>
        <taxon>Pterygota</taxon>
        <taxon>Palaeoptera</taxon>
        <taxon>Ephemeroptera</taxon>
        <taxon>Pisciforma</taxon>
        <taxon>Baetidae</taxon>
        <taxon>Cloeon</taxon>
    </lineage>
</organism>
<evidence type="ECO:0000313" key="5">
    <source>
        <dbReference type="Proteomes" id="UP000494165"/>
    </source>
</evidence>
<feature type="chain" id="PRO_5035910971" evidence="3">
    <location>
        <begin position="19"/>
        <end position="530"/>
    </location>
</feature>
<evidence type="ECO:0000256" key="3">
    <source>
        <dbReference type="SAM" id="SignalP"/>
    </source>
</evidence>
<comment type="caution">
    <text evidence="4">The sequence shown here is derived from an EMBL/GenBank/DDBJ whole genome shotgun (WGS) entry which is preliminary data.</text>
</comment>
<evidence type="ECO:0000313" key="4">
    <source>
        <dbReference type="EMBL" id="CAB3363015.1"/>
    </source>
</evidence>
<feature type="compositionally biased region" description="Pro residues" evidence="2">
    <location>
        <begin position="187"/>
        <end position="203"/>
    </location>
</feature>